<organism evidence="2 3">
    <name type="scientific">Penicillium oxalicum (strain 114-2 / CGMCC 5302)</name>
    <name type="common">Penicillium decumbens</name>
    <dbReference type="NCBI Taxonomy" id="933388"/>
    <lineage>
        <taxon>Eukaryota</taxon>
        <taxon>Fungi</taxon>
        <taxon>Dikarya</taxon>
        <taxon>Ascomycota</taxon>
        <taxon>Pezizomycotina</taxon>
        <taxon>Eurotiomycetes</taxon>
        <taxon>Eurotiomycetidae</taxon>
        <taxon>Eurotiales</taxon>
        <taxon>Aspergillaceae</taxon>
        <taxon>Penicillium</taxon>
    </lineage>
</organism>
<proteinExistence type="predicted"/>
<keyword evidence="1" id="KW-0175">Coiled coil</keyword>
<dbReference type="AlphaFoldDB" id="S8B4E3"/>
<evidence type="ECO:0000313" key="2">
    <source>
        <dbReference type="EMBL" id="EPS29397.1"/>
    </source>
</evidence>
<dbReference type="Proteomes" id="UP000019376">
    <property type="component" value="Unassembled WGS sequence"/>
</dbReference>
<evidence type="ECO:0000256" key="1">
    <source>
        <dbReference type="SAM" id="Coils"/>
    </source>
</evidence>
<feature type="coiled-coil region" evidence="1">
    <location>
        <begin position="106"/>
        <end position="136"/>
    </location>
</feature>
<keyword evidence="3" id="KW-1185">Reference proteome</keyword>
<sequence>MDSPPNPEITDGHDLSMEERWARLNALADAIEADVAETKRLVTEIQAGLEEQVARLDKAKEMRKKEMAKDSKYPSLLNEQEAAIQEEWASLKAKVESIEAELADTIKLAKKTMASLKELIARMERQNEALKGYLEKQNEPSASQ</sequence>
<accession>S8B4E3</accession>
<gene>
    <name evidence="2" type="ORF">PDE_04346</name>
</gene>
<dbReference type="EMBL" id="KB644411">
    <property type="protein sequence ID" value="EPS29397.1"/>
    <property type="molecule type" value="Genomic_DNA"/>
</dbReference>
<reference evidence="2 3" key="1">
    <citation type="journal article" date="2013" name="PLoS ONE">
        <title>Genomic and secretomic analyses reveal unique features of the lignocellulolytic enzyme system of Penicillium decumbens.</title>
        <authorList>
            <person name="Liu G."/>
            <person name="Zhang L."/>
            <person name="Wei X."/>
            <person name="Zou G."/>
            <person name="Qin Y."/>
            <person name="Ma L."/>
            <person name="Li J."/>
            <person name="Zheng H."/>
            <person name="Wang S."/>
            <person name="Wang C."/>
            <person name="Xun L."/>
            <person name="Zhao G.-P."/>
            <person name="Zhou Z."/>
            <person name="Qu Y."/>
        </authorList>
    </citation>
    <scope>NUCLEOTIDE SEQUENCE [LARGE SCALE GENOMIC DNA]</scope>
    <source>
        <strain evidence="3">114-2 / CGMCC 5302</strain>
    </source>
</reference>
<evidence type="ECO:0000313" key="3">
    <source>
        <dbReference type="Proteomes" id="UP000019376"/>
    </source>
</evidence>
<name>S8B4E3_PENO1</name>
<protein>
    <submittedName>
        <fullName evidence="2">Uncharacterized protein</fullName>
    </submittedName>
</protein>
<dbReference type="HOGENOM" id="CLU_1797130_0_0_1"/>